<evidence type="ECO:0000313" key="3">
    <source>
        <dbReference type="Proteomes" id="UP000253090"/>
    </source>
</evidence>
<proteinExistence type="predicted"/>
<feature type="domain" description="Spore protein YkvP/CgeB glycosyl transferase-like" evidence="1">
    <location>
        <begin position="283"/>
        <end position="358"/>
    </location>
</feature>
<dbReference type="EMBL" id="QPJW01000001">
    <property type="protein sequence ID" value="RCX23487.1"/>
    <property type="molecule type" value="Genomic_DNA"/>
</dbReference>
<comment type="caution">
    <text evidence="2">The sequence shown here is derived from an EMBL/GenBank/DDBJ whole genome shotgun (WGS) entry which is preliminary data.</text>
</comment>
<reference evidence="2 3" key="1">
    <citation type="submission" date="2018-07" db="EMBL/GenBank/DDBJ databases">
        <title>Genomic Encyclopedia of Type Strains, Phase III (KMG-III): the genomes of soil and plant-associated and newly described type strains.</title>
        <authorList>
            <person name="Whitman W."/>
        </authorList>
    </citation>
    <scope>NUCLEOTIDE SEQUENCE [LARGE SCALE GENOMIC DNA]</scope>
    <source>
        <strain evidence="2 3">CECT 8333</strain>
    </source>
</reference>
<name>A0A369BSU0_9BACL</name>
<dbReference type="InterPro" id="IPR055259">
    <property type="entry name" value="YkvP/CgeB_Glyco_trans-like"/>
</dbReference>
<organism evidence="2 3">
    <name type="scientific">Fontibacillus phaseoli</name>
    <dbReference type="NCBI Taxonomy" id="1416533"/>
    <lineage>
        <taxon>Bacteria</taxon>
        <taxon>Bacillati</taxon>
        <taxon>Bacillota</taxon>
        <taxon>Bacilli</taxon>
        <taxon>Bacillales</taxon>
        <taxon>Paenibacillaceae</taxon>
        <taxon>Fontibacillus</taxon>
    </lineage>
</organism>
<dbReference type="Pfam" id="PF13524">
    <property type="entry name" value="Glyco_trans_1_2"/>
    <property type="match status" value="1"/>
</dbReference>
<dbReference type="Proteomes" id="UP000253090">
    <property type="component" value="Unassembled WGS sequence"/>
</dbReference>
<evidence type="ECO:0000313" key="2">
    <source>
        <dbReference type="EMBL" id="RCX23487.1"/>
    </source>
</evidence>
<keyword evidence="3" id="KW-1185">Reference proteome</keyword>
<dbReference type="SUPFAM" id="SSF53756">
    <property type="entry name" value="UDP-Glycosyltransferase/glycogen phosphorylase"/>
    <property type="match status" value="1"/>
</dbReference>
<dbReference type="OrthoDB" id="2653316at2"/>
<protein>
    <submittedName>
        <fullName evidence="2">Spore maturation protein CgeB</fullName>
    </submittedName>
</protein>
<dbReference type="AlphaFoldDB" id="A0A369BSU0"/>
<dbReference type="Gene3D" id="3.40.50.2000">
    <property type="entry name" value="Glycogen Phosphorylase B"/>
    <property type="match status" value="1"/>
</dbReference>
<sequence>MLTMMRKNQRVSKKASRQPVRWYRISDKELAKMLTGVLERAQIREVPIYAPPNGGSRFDNVDYKKIRVLLLSGLPAEDWRTEQLVAEELRHLVKEVTPIKTGPGLGATISLLQPELIIFLGQPELISQADLEELTNSSAVKAAWLADSTGTTEATGRAAAHFDVVMTQHTSHIPLYHSTGCKRVFYLPFSADTELFYPKPVDDNFRCDLLVIGNSTKHIPYLHTILKTAGSRKTILIDNSLQETDLSDIGHLHLIQEPSASLCANYFNGAGMIIHLEPQPRQIIEASSCGAFQIAAAHPDLYEYMGPGEDIVTYYSQEELEEQLGHYLEHADQRRAFSSRAQWKSRYDYSYLQMVSKLLYVVFHH</sequence>
<accession>A0A369BSU0</accession>
<evidence type="ECO:0000259" key="1">
    <source>
        <dbReference type="Pfam" id="PF13524"/>
    </source>
</evidence>
<gene>
    <name evidence="2" type="ORF">DFP94_1011086</name>
</gene>